<dbReference type="GO" id="GO:0042781">
    <property type="term" value="F:3'-tRNA processing endoribonuclease activity"/>
    <property type="evidence" value="ECO:0007669"/>
    <property type="project" value="TreeGrafter"/>
</dbReference>
<gene>
    <name evidence="2" type="ORF">D0T12_29605</name>
</gene>
<comment type="caution">
    <text evidence="2">The sequence shown here is derived from an EMBL/GenBank/DDBJ whole genome shotgun (WGS) entry which is preliminary data.</text>
</comment>
<dbReference type="PANTHER" id="PTHR46018">
    <property type="entry name" value="ZINC PHOSPHODIESTERASE ELAC PROTEIN 1"/>
    <property type="match status" value="1"/>
</dbReference>
<evidence type="ECO:0000259" key="1">
    <source>
        <dbReference type="SMART" id="SM00849"/>
    </source>
</evidence>
<dbReference type="SMART" id="SM00849">
    <property type="entry name" value="Lactamase_B"/>
    <property type="match status" value="1"/>
</dbReference>
<dbReference type="Proteomes" id="UP000262882">
    <property type="component" value="Unassembled WGS sequence"/>
</dbReference>
<dbReference type="Gene3D" id="3.60.15.10">
    <property type="entry name" value="Ribonuclease Z/Hydroxyacylglutathione hydrolase-like"/>
    <property type="match status" value="1"/>
</dbReference>
<dbReference type="RefSeq" id="WP_117403725.1">
    <property type="nucleotide sequence ID" value="NZ_QVNQ01000011.1"/>
</dbReference>
<feature type="domain" description="Metallo-beta-lactamase" evidence="1">
    <location>
        <begin position="18"/>
        <end position="197"/>
    </location>
</feature>
<dbReference type="OrthoDB" id="9800940at2"/>
<dbReference type="AlphaFoldDB" id="A0A372G9W0"/>
<dbReference type="PANTHER" id="PTHR46018:SF4">
    <property type="entry name" value="METALLO-HYDROLASE YHFI-RELATED"/>
    <property type="match status" value="1"/>
</dbReference>
<accession>A0A372G9W0</accession>
<dbReference type="EMBL" id="QVNQ01000011">
    <property type="protein sequence ID" value="RFS81873.1"/>
    <property type="molecule type" value="Genomic_DNA"/>
</dbReference>
<dbReference type="Pfam" id="PF12706">
    <property type="entry name" value="Lactamase_B_2"/>
    <property type="match status" value="1"/>
</dbReference>
<organism evidence="2 3">
    <name type="scientific">Actinomadura spongiicola</name>
    <dbReference type="NCBI Taxonomy" id="2303421"/>
    <lineage>
        <taxon>Bacteria</taxon>
        <taxon>Bacillati</taxon>
        <taxon>Actinomycetota</taxon>
        <taxon>Actinomycetes</taxon>
        <taxon>Streptosporangiales</taxon>
        <taxon>Thermomonosporaceae</taxon>
        <taxon>Actinomadura</taxon>
    </lineage>
</organism>
<proteinExistence type="predicted"/>
<keyword evidence="3" id="KW-1185">Reference proteome</keyword>
<dbReference type="InterPro" id="IPR001279">
    <property type="entry name" value="Metallo-B-lactamas"/>
</dbReference>
<evidence type="ECO:0000313" key="2">
    <source>
        <dbReference type="EMBL" id="RFS81873.1"/>
    </source>
</evidence>
<sequence>MRVTVIGCSGSFPGPDSPASSYLVEADGYALVLDLGNGALGSLQRFRSLYEIDAVCISHLHADHCLDLCGYWVARKYRPGGPPPRIPVYGPSDTAARMAKAYDLAPDPGMSEAFDFRPLPRGPYEIGPFRVTTALMPHPVEAYAFRVEHGGRTLAYSGDTGPSDLLVDLARDADLFLCEASFLDRPGLPEGLHLTAREAGEHAARAGVGRLVLTHLVPWNDSDVSLKEARGSDYEGAIDLARVGAQYTL</sequence>
<dbReference type="SUPFAM" id="SSF56281">
    <property type="entry name" value="Metallo-hydrolase/oxidoreductase"/>
    <property type="match status" value="1"/>
</dbReference>
<name>A0A372G9W0_9ACTN</name>
<dbReference type="CDD" id="cd07716">
    <property type="entry name" value="RNaseZ_short-form-like_MBL-fold"/>
    <property type="match status" value="1"/>
</dbReference>
<evidence type="ECO:0000313" key="3">
    <source>
        <dbReference type="Proteomes" id="UP000262882"/>
    </source>
</evidence>
<dbReference type="InterPro" id="IPR036866">
    <property type="entry name" value="RibonucZ/Hydroxyglut_hydro"/>
</dbReference>
<reference evidence="2 3" key="1">
    <citation type="submission" date="2018-08" db="EMBL/GenBank/DDBJ databases">
        <title>Actinomadura spongicola sp. nov., isolated from marine sponge Leucetta chagosensis.</title>
        <authorList>
            <person name="Li L."/>
            <person name="Lin H.W."/>
        </authorList>
    </citation>
    <scope>NUCLEOTIDE SEQUENCE [LARGE SCALE GENOMIC DNA]</scope>
    <source>
        <strain evidence="2 3">LHW52907</strain>
    </source>
</reference>
<protein>
    <submittedName>
        <fullName evidence="2">MBL fold metallo-hydrolase</fullName>
    </submittedName>
</protein>
<keyword evidence="2" id="KW-0378">Hydrolase</keyword>